<dbReference type="Proteomes" id="UP000248966">
    <property type="component" value="Unassembled WGS sequence"/>
</dbReference>
<evidence type="ECO:0008006" key="3">
    <source>
        <dbReference type="Google" id="ProtNLM"/>
    </source>
</evidence>
<evidence type="ECO:0000313" key="1">
    <source>
        <dbReference type="EMBL" id="RAO03078.1"/>
    </source>
</evidence>
<sequence length="221" mass="25017">MGASELATLERRWSPERLAPYRAACGGDLAAAMALYEWNAEISAALGTTLGHLEILLRNALHEELTAWSRRRFAESCWYLDRGAVLTDEARRDVAKARGRATRDGRSEAPGRVIAELNLGFWRFLLATRYDATLWRGCLHRVFPGQRRRTVHSAVGRLHEARNRMAHHEPMFNRPVADLRATAIEVAGWLCPVTRDWIDGRCRVLPLMVARPAAVINQARR</sequence>
<protein>
    <recommendedName>
        <fullName evidence="3">Abi-like protein</fullName>
    </recommendedName>
</protein>
<name>A0A328N5H8_9ACTN</name>
<proteinExistence type="predicted"/>
<reference evidence="1 2" key="1">
    <citation type="submission" date="2018-03" db="EMBL/GenBank/DDBJ databases">
        <title>Defining the species Micromonospora saelicesensis and Micromonospora noduli under the framework of genomics.</title>
        <authorList>
            <person name="Riesco R."/>
            <person name="Trujillo M.E."/>
        </authorList>
    </citation>
    <scope>NUCLEOTIDE SEQUENCE [LARGE SCALE GENOMIC DNA]</scope>
    <source>
        <strain evidence="1 2">LAH08</strain>
    </source>
</reference>
<organism evidence="1 2">
    <name type="scientific">Micromonospora noduli</name>
    <dbReference type="NCBI Taxonomy" id="709876"/>
    <lineage>
        <taxon>Bacteria</taxon>
        <taxon>Bacillati</taxon>
        <taxon>Actinomycetota</taxon>
        <taxon>Actinomycetes</taxon>
        <taxon>Micromonosporales</taxon>
        <taxon>Micromonosporaceae</taxon>
        <taxon>Micromonospora</taxon>
    </lineage>
</organism>
<accession>A0A328N5H8</accession>
<comment type="caution">
    <text evidence="1">The sequence shown here is derived from an EMBL/GenBank/DDBJ whole genome shotgun (WGS) entry which is preliminary data.</text>
</comment>
<evidence type="ECO:0000313" key="2">
    <source>
        <dbReference type="Proteomes" id="UP000248966"/>
    </source>
</evidence>
<dbReference type="EMBL" id="PYAA01000011">
    <property type="protein sequence ID" value="RAO03078.1"/>
    <property type="molecule type" value="Genomic_DNA"/>
</dbReference>
<gene>
    <name evidence="1" type="ORF">LAH08_02088</name>
</gene>
<dbReference type="AlphaFoldDB" id="A0A328N5H8"/>
<dbReference type="RefSeq" id="WP_112583569.1">
    <property type="nucleotide sequence ID" value="NZ_PYAA01000011.1"/>
</dbReference>